<feature type="transmembrane region" description="Helical" evidence="7">
    <location>
        <begin position="46"/>
        <end position="73"/>
    </location>
</feature>
<name>A0A261R958_9BORD</name>
<evidence type="ECO:0000256" key="1">
    <source>
        <dbReference type="ARBA" id="ARBA00004651"/>
    </source>
</evidence>
<evidence type="ECO:0000313" key="8">
    <source>
        <dbReference type="EMBL" id="OZI21491.1"/>
    </source>
</evidence>
<feature type="transmembrane region" description="Helical" evidence="7">
    <location>
        <begin position="136"/>
        <end position="156"/>
    </location>
</feature>
<proteinExistence type="inferred from homology"/>
<evidence type="ECO:0000256" key="5">
    <source>
        <dbReference type="ARBA" id="ARBA00022989"/>
    </source>
</evidence>
<dbReference type="PANTHER" id="PTHR33452:SF1">
    <property type="entry name" value="INNER MEMBRANE PROTEIN YPHA-RELATED"/>
    <property type="match status" value="1"/>
</dbReference>
<organism evidence="8 9">
    <name type="scientific">Bordetella genomosp. 9</name>
    <dbReference type="NCBI Taxonomy" id="1416803"/>
    <lineage>
        <taxon>Bacteria</taxon>
        <taxon>Pseudomonadati</taxon>
        <taxon>Pseudomonadota</taxon>
        <taxon>Betaproteobacteria</taxon>
        <taxon>Burkholderiales</taxon>
        <taxon>Alcaligenaceae</taxon>
        <taxon>Bordetella</taxon>
    </lineage>
</organism>
<evidence type="ECO:0000256" key="7">
    <source>
        <dbReference type="SAM" id="Phobius"/>
    </source>
</evidence>
<keyword evidence="6 7" id="KW-0472">Membrane</keyword>
<sequence>MGGNTLCCAIFIFSPGENLVTTQTAYNEPAIPYARSGGPGALISRVLLAALFLIAGIGKLAAPAGTIAYITAAGLPLPTIAYAVALLVELGGGVLLIVGYRTRLVAAVMAVFTVVTALAFHSAWGDANQQVNFLKNLAIAGGLLQLVLNGAGAYSLDRRAR</sequence>
<comment type="similarity">
    <text evidence="2">Belongs to the DoxX family.</text>
</comment>
<evidence type="ECO:0000256" key="3">
    <source>
        <dbReference type="ARBA" id="ARBA00022475"/>
    </source>
</evidence>
<keyword evidence="3" id="KW-1003">Cell membrane</keyword>
<protein>
    <submittedName>
        <fullName evidence="8">LysR family transcriptional regulator</fullName>
    </submittedName>
</protein>
<keyword evidence="5 7" id="KW-1133">Transmembrane helix</keyword>
<comment type="caution">
    <text evidence="8">The sequence shown here is derived from an EMBL/GenBank/DDBJ whole genome shotgun (WGS) entry which is preliminary data.</text>
</comment>
<evidence type="ECO:0000256" key="4">
    <source>
        <dbReference type="ARBA" id="ARBA00022692"/>
    </source>
</evidence>
<evidence type="ECO:0000313" key="9">
    <source>
        <dbReference type="Proteomes" id="UP000216857"/>
    </source>
</evidence>
<feature type="transmembrane region" description="Helical" evidence="7">
    <location>
        <begin position="79"/>
        <end position="98"/>
    </location>
</feature>
<keyword evidence="4 7" id="KW-0812">Transmembrane</keyword>
<dbReference type="InterPro" id="IPR032808">
    <property type="entry name" value="DoxX"/>
</dbReference>
<feature type="transmembrane region" description="Helical" evidence="7">
    <location>
        <begin position="105"/>
        <end position="124"/>
    </location>
</feature>
<evidence type="ECO:0000256" key="6">
    <source>
        <dbReference type="ARBA" id="ARBA00023136"/>
    </source>
</evidence>
<dbReference type="Pfam" id="PF07681">
    <property type="entry name" value="DoxX"/>
    <property type="match status" value="1"/>
</dbReference>
<dbReference type="InterPro" id="IPR051907">
    <property type="entry name" value="DoxX-like_oxidoreductase"/>
</dbReference>
<evidence type="ECO:0000256" key="2">
    <source>
        <dbReference type="ARBA" id="ARBA00006679"/>
    </source>
</evidence>
<dbReference type="PANTHER" id="PTHR33452">
    <property type="entry name" value="OXIDOREDUCTASE CATD-RELATED"/>
    <property type="match status" value="1"/>
</dbReference>
<accession>A0A261R958</accession>
<comment type="subcellular location">
    <subcellularLocation>
        <location evidence="1">Cell membrane</location>
        <topology evidence="1">Multi-pass membrane protein</topology>
    </subcellularLocation>
</comment>
<dbReference type="Proteomes" id="UP000216857">
    <property type="component" value="Unassembled WGS sequence"/>
</dbReference>
<dbReference type="EMBL" id="NEVJ01000003">
    <property type="protein sequence ID" value="OZI21491.1"/>
    <property type="molecule type" value="Genomic_DNA"/>
</dbReference>
<dbReference type="GO" id="GO:0005886">
    <property type="term" value="C:plasma membrane"/>
    <property type="evidence" value="ECO:0007669"/>
    <property type="project" value="UniProtKB-SubCell"/>
</dbReference>
<gene>
    <name evidence="8" type="ORF">CAL26_22595</name>
</gene>
<dbReference type="AlphaFoldDB" id="A0A261R958"/>
<keyword evidence="9" id="KW-1185">Reference proteome</keyword>
<reference evidence="8" key="1">
    <citation type="submission" date="2017-05" db="EMBL/GenBank/DDBJ databases">
        <title>Complete and WGS of Bordetella genogroups.</title>
        <authorList>
            <person name="Spilker T."/>
            <person name="Lipuma J."/>
        </authorList>
    </citation>
    <scope>NUCLEOTIDE SEQUENCE</scope>
    <source>
        <strain evidence="8">AU21707</strain>
    </source>
</reference>
<dbReference type="OrthoDB" id="9792760at2"/>